<proteinExistence type="predicted"/>
<keyword evidence="2" id="KW-1185">Reference proteome</keyword>
<evidence type="ECO:0000313" key="1">
    <source>
        <dbReference type="EMBL" id="KAI5650574.1"/>
    </source>
</evidence>
<gene>
    <name evidence="1" type="ORF">M9H77_36579</name>
</gene>
<sequence>MALNLLFLLFLLLPFSILIFLAFIVRPKPTKIPLKNRHIFITGGSSGIGLALANQAALEGARVSILARNPTKLQEAKESIKLSTGRDVSVFSVDVRDYEAVEKAIRDSGPIDTLVCNQGVYVPQELEEQPLEEIKFMIDVNLMGTFNLIKAALPLMKNRADRGPGSIAIMSSQAGQVGIYGYSAYSASKFGLRGMAEALQQEVIGYDIHVSLIFPPDTETPGFAEENKKRPQLTSVIAASSGAMKAEEVAKKALHGIQSGSFIVPCNFEGLLLSIATAGLSPQRSFLMAFAEVVTIGILRIAALCFQWNWYGSIEKWHSRKS</sequence>
<comment type="caution">
    <text evidence="1">The sequence shown here is derived from an EMBL/GenBank/DDBJ whole genome shotgun (WGS) entry which is preliminary data.</text>
</comment>
<organism evidence="1 2">
    <name type="scientific">Catharanthus roseus</name>
    <name type="common">Madagascar periwinkle</name>
    <name type="synonym">Vinca rosea</name>
    <dbReference type="NCBI Taxonomy" id="4058"/>
    <lineage>
        <taxon>Eukaryota</taxon>
        <taxon>Viridiplantae</taxon>
        <taxon>Streptophyta</taxon>
        <taxon>Embryophyta</taxon>
        <taxon>Tracheophyta</taxon>
        <taxon>Spermatophyta</taxon>
        <taxon>Magnoliopsida</taxon>
        <taxon>eudicotyledons</taxon>
        <taxon>Gunneridae</taxon>
        <taxon>Pentapetalae</taxon>
        <taxon>asterids</taxon>
        <taxon>lamiids</taxon>
        <taxon>Gentianales</taxon>
        <taxon>Apocynaceae</taxon>
        <taxon>Rauvolfioideae</taxon>
        <taxon>Vinceae</taxon>
        <taxon>Catharanthinae</taxon>
        <taxon>Catharanthus</taxon>
    </lineage>
</organism>
<evidence type="ECO:0000313" key="2">
    <source>
        <dbReference type="Proteomes" id="UP001060085"/>
    </source>
</evidence>
<dbReference type="Proteomes" id="UP001060085">
    <property type="component" value="Linkage Group LG08"/>
</dbReference>
<dbReference type="EMBL" id="CM044708">
    <property type="protein sequence ID" value="KAI5650574.1"/>
    <property type="molecule type" value="Genomic_DNA"/>
</dbReference>
<name>A0ACB9ZT87_CATRO</name>
<protein>
    <submittedName>
        <fullName evidence="1">Uncharacterized protein</fullName>
    </submittedName>
</protein>
<accession>A0ACB9ZT87</accession>
<reference evidence="2" key="1">
    <citation type="journal article" date="2023" name="Nat. Plants">
        <title>Single-cell RNA sequencing provides a high-resolution roadmap for understanding the multicellular compartmentation of specialized metabolism.</title>
        <authorList>
            <person name="Sun S."/>
            <person name="Shen X."/>
            <person name="Li Y."/>
            <person name="Li Y."/>
            <person name="Wang S."/>
            <person name="Li R."/>
            <person name="Zhang H."/>
            <person name="Shen G."/>
            <person name="Guo B."/>
            <person name="Wei J."/>
            <person name="Xu J."/>
            <person name="St-Pierre B."/>
            <person name="Chen S."/>
            <person name="Sun C."/>
        </authorList>
    </citation>
    <scope>NUCLEOTIDE SEQUENCE [LARGE SCALE GENOMIC DNA]</scope>
</reference>